<dbReference type="Proteomes" id="UP000441925">
    <property type="component" value="Unassembled WGS sequence"/>
</dbReference>
<organism evidence="1 2">
    <name type="scientific">Anaerococcus porci</name>
    <dbReference type="NCBI Taxonomy" id="2652269"/>
    <lineage>
        <taxon>Bacteria</taxon>
        <taxon>Bacillati</taxon>
        <taxon>Bacillota</taxon>
        <taxon>Tissierellia</taxon>
        <taxon>Tissierellales</taxon>
        <taxon>Peptoniphilaceae</taxon>
        <taxon>Anaerococcus</taxon>
    </lineage>
</organism>
<evidence type="ECO:0000313" key="2">
    <source>
        <dbReference type="Proteomes" id="UP000441925"/>
    </source>
</evidence>
<evidence type="ECO:0000313" key="1">
    <source>
        <dbReference type="EMBL" id="MSS76855.1"/>
    </source>
</evidence>
<name>A0A6N7VBU0_9FIRM</name>
<protein>
    <submittedName>
        <fullName evidence="1">DUF1292 domain-containing protein</fullName>
    </submittedName>
</protein>
<sequence>MAKELEIHGHNVEFEKNEGKAIIELHIDDNPIEAYLLDIFSVDEIDYIALIDSQSSELYLLEYKLEDEESGEITLNPLEDEDKLDEIYHLFNHYWDEDSIDRIINEYIEDIEDRDMDE</sequence>
<comment type="caution">
    <text evidence="1">The sequence shown here is derived from an EMBL/GenBank/DDBJ whole genome shotgun (WGS) entry which is preliminary data.</text>
</comment>
<dbReference type="RefSeq" id="WP_154538713.1">
    <property type="nucleotide sequence ID" value="NZ_JAXDSU010000092.1"/>
</dbReference>
<gene>
    <name evidence="1" type="ORF">FYJ26_00130</name>
</gene>
<accession>A0A6N7VBU0</accession>
<dbReference type="AlphaFoldDB" id="A0A6N7VBU0"/>
<reference evidence="1 2" key="1">
    <citation type="submission" date="2019-08" db="EMBL/GenBank/DDBJ databases">
        <title>In-depth cultivation of the pig gut microbiome towards novel bacterial diversity and tailored functional studies.</title>
        <authorList>
            <person name="Wylensek D."/>
            <person name="Hitch T.C.A."/>
            <person name="Clavel T."/>
        </authorList>
    </citation>
    <scope>NUCLEOTIDE SEQUENCE [LARGE SCALE GENOMIC DNA]</scope>
    <source>
        <strain evidence="1 2">WCA-380-WT-2B</strain>
    </source>
</reference>
<proteinExistence type="predicted"/>
<dbReference type="EMBL" id="VULQ01000001">
    <property type="protein sequence ID" value="MSS76855.1"/>
    <property type="molecule type" value="Genomic_DNA"/>
</dbReference>
<dbReference type="Pfam" id="PF06949">
    <property type="entry name" value="DUF1292"/>
    <property type="match status" value="1"/>
</dbReference>
<keyword evidence="2" id="KW-1185">Reference proteome</keyword>
<dbReference type="InterPro" id="IPR009711">
    <property type="entry name" value="UPF0473"/>
</dbReference>